<sequence length="183" mass="20146">MAEQNNDVGLDRVRSGNTEEGNHTPVPRTTGEEDLATRFVNFLQGYLKAMLAISLFGGQITFTIILSDIYDPNKLSSPHRASFSKETVRLFVSISWMLFTFVLGLSAIAQILLSDSKIREVVGKGGSWTVVWMLFALNLMPVLAFLFLALAVTAFVPVVGWVVLGFVGLYAVVVVSLWWALDS</sequence>
<evidence type="ECO:0000256" key="2">
    <source>
        <dbReference type="SAM" id="Phobius"/>
    </source>
</evidence>
<gene>
    <name evidence="3" type="ORF">K469DRAFT_751526</name>
</gene>
<evidence type="ECO:0000256" key="1">
    <source>
        <dbReference type="SAM" id="MobiDB-lite"/>
    </source>
</evidence>
<feature type="transmembrane region" description="Helical" evidence="2">
    <location>
        <begin position="158"/>
        <end position="181"/>
    </location>
</feature>
<feature type="transmembrane region" description="Helical" evidence="2">
    <location>
        <begin position="125"/>
        <end position="152"/>
    </location>
</feature>
<evidence type="ECO:0008006" key="5">
    <source>
        <dbReference type="Google" id="ProtNLM"/>
    </source>
</evidence>
<protein>
    <recommendedName>
        <fullName evidence="5">Transmembrane protein</fullName>
    </recommendedName>
</protein>
<reference evidence="3" key="1">
    <citation type="journal article" date="2020" name="Stud. Mycol.">
        <title>101 Dothideomycetes genomes: a test case for predicting lifestyles and emergence of pathogens.</title>
        <authorList>
            <person name="Haridas S."/>
            <person name="Albert R."/>
            <person name="Binder M."/>
            <person name="Bloem J."/>
            <person name="Labutti K."/>
            <person name="Salamov A."/>
            <person name="Andreopoulos B."/>
            <person name="Baker S."/>
            <person name="Barry K."/>
            <person name="Bills G."/>
            <person name="Bluhm B."/>
            <person name="Cannon C."/>
            <person name="Castanera R."/>
            <person name="Culley D."/>
            <person name="Daum C."/>
            <person name="Ezra D."/>
            <person name="Gonzalez J."/>
            <person name="Henrissat B."/>
            <person name="Kuo A."/>
            <person name="Liang C."/>
            <person name="Lipzen A."/>
            <person name="Lutzoni F."/>
            <person name="Magnuson J."/>
            <person name="Mondo S."/>
            <person name="Nolan M."/>
            <person name="Ohm R."/>
            <person name="Pangilinan J."/>
            <person name="Park H.-J."/>
            <person name="Ramirez L."/>
            <person name="Alfaro M."/>
            <person name="Sun H."/>
            <person name="Tritt A."/>
            <person name="Yoshinaga Y."/>
            <person name="Zwiers L.-H."/>
            <person name="Turgeon B."/>
            <person name="Goodwin S."/>
            <person name="Spatafora J."/>
            <person name="Crous P."/>
            <person name="Grigoriev I."/>
        </authorList>
    </citation>
    <scope>NUCLEOTIDE SEQUENCE</scope>
    <source>
        <strain evidence="3">CBS 207.26</strain>
    </source>
</reference>
<keyword evidence="4" id="KW-1185">Reference proteome</keyword>
<dbReference type="AlphaFoldDB" id="A0A6A6E001"/>
<keyword evidence="2" id="KW-0472">Membrane</keyword>
<evidence type="ECO:0000313" key="4">
    <source>
        <dbReference type="Proteomes" id="UP000800200"/>
    </source>
</evidence>
<feature type="transmembrane region" description="Helical" evidence="2">
    <location>
        <begin position="49"/>
        <end position="70"/>
    </location>
</feature>
<accession>A0A6A6E001</accession>
<evidence type="ECO:0000313" key="3">
    <source>
        <dbReference type="EMBL" id="KAF2183520.1"/>
    </source>
</evidence>
<feature type="transmembrane region" description="Helical" evidence="2">
    <location>
        <begin position="90"/>
        <end position="113"/>
    </location>
</feature>
<organism evidence="3 4">
    <name type="scientific">Zopfia rhizophila CBS 207.26</name>
    <dbReference type="NCBI Taxonomy" id="1314779"/>
    <lineage>
        <taxon>Eukaryota</taxon>
        <taxon>Fungi</taxon>
        <taxon>Dikarya</taxon>
        <taxon>Ascomycota</taxon>
        <taxon>Pezizomycotina</taxon>
        <taxon>Dothideomycetes</taxon>
        <taxon>Dothideomycetes incertae sedis</taxon>
        <taxon>Zopfiaceae</taxon>
        <taxon>Zopfia</taxon>
    </lineage>
</organism>
<keyword evidence="2" id="KW-0812">Transmembrane</keyword>
<dbReference type="EMBL" id="ML994642">
    <property type="protein sequence ID" value="KAF2183520.1"/>
    <property type="molecule type" value="Genomic_DNA"/>
</dbReference>
<proteinExistence type="predicted"/>
<feature type="region of interest" description="Disordered" evidence="1">
    <location>
        <begin position="1"/>
        <end position="30"/>
    </location>
</feature>
<keyword evidence="2" id="KW-1133">Transmembrane helix</keyword>
<dbReference type="OrthoDB" id="3599804at2759"/>
<dbReference type="Proteomes" id="UP000800200">
    <property type="component" value="Unassembled WGS sequence"/>
</dbReference>
<name>A0A6A6E001_9PEZI</name>